<dbReference type="GO" id="GO:0003700">
    <property type="term" value="F:DNA-binding transcription factor activity"/>
    <property type="evidence" value="ECO:0007669"/>
    <property type="project" value="TreeGrafter"/>
</dbReference>
<dbReference type="PANTHER" id="PTHR30136:SF34">
    <property type="entry name" value="TRANSCRIPTIONAL REGULATOR"/>
    <property type="match status" value="1"/>
</dbReference>
<dbReference type="InterPro" id="IPR014757">
    <property type="entry name" value="Tscrpt_reg_IclR_C"/>
</dbReference>
<dbReference type="InterPro" id="IPR036388">
    <property type="entry name" value="WH-like_DNA-bd_sf"/>
</dbReference>
<evidence type="ECO:0000256" key="1">
    <source>
        <dbReference type="ARBA" id="ARBA00023015"/>
    </source>
</evidence>
<evidence type="ECO:0000313" key="6">
    <source>
        <dbReference type="EMBL" id="AEP31525.1"/>
    </source>
</evidence>
<keyword evidence="7" id="KW-1185">Reference proteome</keyword>
<feature type="domain" description="HTH iclR-type" evidence="4">
    <location>
        <begin position="11"/>
        <end position="71"/>
    </location>
</feature>
<dbReference type="PROSITE" id="PS51078">
    <property type="entry name" value="ICLR_ED"/>
    <property type="match status" value="1"/>
</dbReference>
<dbReference type="GO" id="GO:0045892">
    <property type="term" value="P:negative regulation of DNA-templated transcription"/>
    <property type="evidence" value="ECO:0007669"/>
    <property type="project" value="TreeGrafter"/>
</dbReference>
<dbReference type="GO" id="GO:0003677">
    <property type="term" value="F:DNA binding"/>
    <property type="evidence" value="ECO:0007669"/>
    <property type="project" value="UniProtKB-KW"/>
</dbReference>
<dbReference type="InterPro" id="IPR036390">
    <property type="entry name" value="WH_DNA-bd_sf"/>
</dbReference>
<dbReference type="OrthoDB" id="9807558at2"/>
<evidence type="ECO:0000256" key="2">
    <source>
        <dbReference type="ARBA" id="ARBA00023125"/>
    </source>
</evidence>
<gene>
    <name evidence="6" type="ordered locus">GNIT_3431</name>
</gene>
<dbReference type="AlphaFoldDB" id="G4QNA6"/>
<keyword evidence="2" id="KW-0238">DNA-binding</keyword>
<dbReference type="KEGG" id="gni:GNIT_3431"/>
<dbReference type="STRING" id="1085623.GNIT_3431"/>
<evidence type="ECO:0000259" key="4">
    <source>
        <dbReference type="PROSITE" id="PS51077"/>
    </source>
</evidence>
<dbReference type="HOGENOM" id="CLU_062618_0_1_6"/>
<accession>G4QNA6</accession>
<dbReference type="Proteomes" id="UP000009282">
    <property type="component" value="Chromosome"/>
</dbReference>
<evidence type="ECO:0000259" key="5">
    <source>
        <dbReference type="PROSITE" id="PS51078"/>
    </source>
</evidence>
<name>G4QNA6_GLANF</name>
<evidence type="ECO:0000256" key="3">
    <source>
        <dbReference type="ARBA" id="ARBA00023163"/>
    </source>
</evidence>
<keyword evidence="3" id="KW-0804">Transcription</keyword>
<dbReference type="SUPFAM" id="SSF46785">
    <property type="entry name" value="Winged helix' DNA-binding domain"/>
    <property type="match status" value="1"/>
</dbReference>
<dbReference type="SMART" id="SM00346">
    <property type="entry name" value="HTH_ICLR"/>
    <property type="match status" value="1"/>
</dbReference>
<dbReference type="RefSeq" id="WP_014110396.1">
    <property type="nucleotide sequence ID" value="NC_016041.1"/>
</dbReference>
<dbReference type="eggNOG" id="COG1414">
    <property type="taxonomic scope" value="Bacteria"/>
</dbReference>
<protein>
    <submittedName>
        <fullName evidence="6">Transcriptional regulator, IclR-family</fullName>
    </submittedName>
</protein>
<dbReference type="Pfam" id="PF09339">
    <property type="entry name" value="HTH_IclR"/>
    <property type="match status" value="1"/>
</dbReference>
<reference evidence="6 7" key="1">
    <citation type="journal article" date="2011" name="J. Bacteriol.">
        <title>Complete genome sequence of seawater bacterium Glaciecola nitratireducens FR1064T.</title>
        <authorList>
            <person name="Bian F."/>
            <person name="Qin Q.L."/>
            <person name="Xie B.B."/>
            <person name="Shu Y.L."/>
            <person name="Zhang X.Y."/>
            <person name="Yu Y."/>
            <person name="Chen B."/>
            <person name="Chen X.L."/>
            <person name="Zhou B.C."/>
            <person name="Zhang Y.Z."/>
        </authorList>
    </citation>
    <scope>NUCLEOTIDE SEQUENCE [LARGE SCALE GENOMIC DNA]</scope>
    <source>
        <strain evidence="7">JCM 12485 / KCTC 12276 / FR1064</strain>
    </source>
</reference>
<dbReference type="SUPFAM" id="SSF55781">
    <property type="entry name" value="GAF domain-like"/>
    <property type="match status" value="1"/>
</dbReference>
<dbReference type="InterPro" id="IPR050707">
    <property type="entry name" value="HTH_MetabolicPath_Reg"/>
</dbReference>
<dbReference type="InterPro" id="IPR029016">
    <property type="entry name" value="GAF-like_dom_sf"/>
</dbReference>
<proteinExistence type="predicted"/>
<dbReference type="Gene3D" id="3.30.450.40">
    <property type="match status" value="1"/>
</dbReference>
<dbReference type="PANTHER" id="PTHR30136">
    <property type="entry name" value="HELIX-TURN-HELIX TRANSCRIPTIONAL REGULATOR, ICLR FAMILY"/>
    <property type="match status" value="1"/>
</dbReference>
<organism evidence="6 7">
    <name type="scientific">Glaciecola nitratireducens (strain JCM 12485 / KCTC 12276 / FR1064)</name>
    <dbReference type="NCBI Taxonomy" id="1085623"/>
    <lineage>
        <taxon>Bacteria</taxon>
        <taxon>Pseudomonadati</taxon>
        <taxon>Pseudomonadota</taxon>
        <taxon>Gammaproteobacteria</taxon>
        <taxon>Alteromonadales</taxon>
        <taxon>Alteromonadaceae</taxon>
        <taxon>Brumicola</taxon>
    </lineage>
</organism>
<sequence length="267" mass="29356">MSTIEKDPEYLHTLERGLTVLRVFDQSRPEMQLSEVAVATGLSPAVARRCLNTLVKLGYVGKVGRKFLLKPEVLVFGSAFLASASIDTVVSEHLQRLRDETGDSASMTVLSGSDILYLAHITTQRHIRLNAGIGTRFPAHATSMGKVLLAHQKTDTLENYLATAQLDRLTDQTITNPDTLRDKLKIVREQGYASSLNELDYGLVSTAVPIFDESGNILAAINCSTGSSRIAQEEMVRTRLPILLNAARDIQFSLSKWPILRHALLGN</sequence>
<dbReference type="PROSITE" id="PS51077">
    <property type="entry name" value="HTH_ICLR"/>
    <property type="match status" value="1"/>
</dbReference>
<feature type="domain" description="IclR-ED" evidence="5">
    <location>
        <begin position="72"/>
        <end position="256"/>
    </location>
</feature>
<dbReference type="Gene3D" id="1.10.10.10">
    <property type="entry name" value="Winged helix-like DNA-binding domain superfamily/Winged helix DNA-binding domain"/>
    <property type="match status" value="1"/>
</dbReference>
<dbReference type="Pfam" id="PF01614">
    <property type="entry name" value="IclR_C"/>
    <property type="match status" value="1"/>
</dbReference>
<keyword evidence="1" id="KW-0805">Transcription regulation</keyword>
<evidence type="ECO:0000313" key="7">
    <source>
        <dbReference type="Proteomes" id="UP000009282"/>
    </source>
</evidence>
<dbReference type="InterPro" id="IPR005471">
    <property type="entry name" value="Tscrpt_reg_IclR_N"/>
</dbReference>
<dbReference type="EMBL" id="CP003060">
    <property type="protein sequence ID" value="AEP31525.1"/>
    <property type="molecule type" value="Genomic_DNA"/>
</dbReference>